<name>A0A176S2G3_9GAMM</name>
<feature type="transmembrane region" description="Helical" evidence="1">
    <location>
        <begin position="46"/>
        <end position="73"/>
    </location>
</feature>
<keyword evidence="1" id="KW-0812">Transmembrane</keyword>
<dbReference type="AlphaFoldDB" id="A0A176S2G3"/>
<dbReference type="Gene3D" id="1.20.1640.10">
    <property type="entry name" value="Multidrug efflux transporter AcrB transmembrane domain"/>
    <property type="match status" value="2"/>
</dbReference>
<dbReference type="SUPFAM" id="SSF82866">
    <property type="entry name" value="Multidrug efflux transporter AcrB transmembrane domain"/>
    <property type="match status" value="1"/>
</dbReference>
<gene>
    <name evidence="2" type="ORF">THIOM_002073</name>
</gene>
<dbReference type="Proteomes" id="UP000076962">
    <property type="component" value="Unassembled WGS sequence"/>
</dbReference>
<keyword evidence="3" id="KW-1185">Reference proteome</keyword>
<proteinExistence type="predicted"/>
<reference evidence="2 3" key="1">
    <citation type="submission" date="2016-05" db="EMBL/GenBank/DDBJ databases">
        <title>Single-cell genome of chain-forming Candidatus Thiomargarita nelsonii and comparison to other large sulfur-oxidizing bacteria.</title>
        <authorList>
            <person name="Winkel M."/>
            <person name="Salman V."/>
            <person name="Woyke T."/>
            <person name="Schulz-Vogt H."/>
            <person name="Richter M."/>
            <person name="Flood B."/>
            <person name="Bailey J."/>
            <person name="Amann R."/>
            <person name="Mussmann M."/>
        </authorList>
    </citation>
    <scope>NUCLEOTIDE SEQUENCE [LARGE SCALE GENOMIC DNA]</scope>
    <source>
        <strain evidence="2 3">THI036</strain>
    </source>
</reference>
<dbReference type="GO" id="GO:0005886">
    <property type="term" value="C:plasma membrane"/>
    <property type="evidence" value="ECO:0007669"/>
    <property type="project" value="TreeGrafter"/>
</dbReference>
<feature type="transmembrane region" description="Helical" evidence="1">
    <location>
        <begin position="15"/>
        <end position="34"/>
    </location>
</feature>
<evidence type="ECO:0000313" key="2">
    <source>
        <dbReference type="EMBL" id="OAD22134.1"/>
    </source>
</evidence>
<dbReference type="EMBL" id="LUTY01001146">
    <property type="protein sequence ID" value="OAD22134.1"/>
    <property type="molecule type" value="Genomic_DNA"/>
</dbReference>
<feature type="transmembrane region" description="Helical" evidence="1">
    <location>
        <begin position="103"/>
        <end position="125"/>
    </location>
</feature>
<keyword evidence="1" id="KW-0472">Membrane</keyword>
<dbReference type="InterPro" id="IPR001036">
    <property type="entry name" value="Acrflvin-R"/>
</dbReference>
<dbReference type="Pfam" id="PF00873">
    <property type="entry name" value="ACR_tran"/>
    <property type="match status" value="1"/>
</dbReference>
<dbReference type="PANTHER" id="PTHR32063">
    <property type="match status" value="1"/>
</dbReference>
<dbReference type="GO" id="GO:0042910">
    <property type="term" value="F:xenobiotic transmembrane transporter activity"/>
    <property type="evidence" value="ECO:0007669"/>
    <property type="project" value="TreeGrafter"/>
</dbReference>
<keyword evidence="1" id="KW-1133">Transmembrane helix</keyword>
<organism evidence="2 3">
    <name type="scientific">Candidatus Thiomargarita nelsonii</name>
    <dbReference type="NCBI Taxonomy" id="1003181"/>
    <lineage>
        <taxon>Bacteria</taxon>
        <taxon>Pseudomonadati</taxon>
        <taxon>Pseudomonadota</taxon>
        <taxon>Gammaproteobacteria</taxon>
        <taxon>Thiotrichales</taxon>
        <taxon>Thiotrichaceae</taxon>
        <taxon>Thiomargarita</taxon>
    </lineage>
</organism>
<evidence type="ECO:0000256" key="1">
    <source>
        <dbReference type="SAM" id="Phobius"/>
    </source>
</evidence>
<accession>A0A176S2G3</accession>
<comment type="caution">
    <text evidence="2">The sequence shown here is derived from an EMBL/GenBank/DDBJ whole genome shotgun (WGS) entry which is preliminary data.</text>
</comment>
<sequence length="218" mass="24630">MDRIKAAKEIVGQTMWPLLGATVIAILAFAAIGLSQNAAGEYTRSLFQVILISLMISWVLAVTITPLFCVLFLKSDAKLIGKDPYRGIIYQIYKAFLRLCLRLRWLTVGSMVGLLLLAIYGFGLLEDSFFPASSRPQFMIDYWRIQGTDLRDTKQDLTQIEEFVRKLEGVKSVATFVGGGALRFMLIYAPEKNYHNFPARCQQCVGNCFQWHPSRCLS</sequence>
<dbReference type="PANTHER" id="PTHR32063:SF18">
    <property type="entry name" value="CATION EFFLUX SYSTEM PROTEIN"/>
    <property type="match status" value="1"/>
</dbReference>
<dbReference type="Gene3D" id="3.30.70.1430">
    <property type="entry name" value="Multidrug efflux transporter AcrB pore domain"/>
    <property type="match status" value="1"/>
</dbReference>
<evidence type="ECO:0000313" key="3">
    <source>
        <dbReference type="Proteomes" id="UP000076962"/>
    </source>
</evidence>
<protein>
    <submittedName>
        <fullName evidence="2">Acriflavin resistance protein</fullName>
    </submittedName>
</protein>